<evidence type="ECO:0000256" key="1">
    <source>
        <dbReference type="SAM" id="Phobius"/>
    </source>
</evidence>
<name>A0ABD7HHF9_9MYCO</name>
<evidence type="ECO:0008006" key="4">
    <source>
        <dbReference type="Google" id="ProtNLM"/>
    </source>
</evidence>
<feature type="transmembrane region" description="Helical" evidence="1">
    <location>
        <begin position="108"/>
        <end position="129"/>
    </location>
</feature>
<feature type="transmembrane region" description="Helical" evidence="1">
    <location>
        <begin position="21"/>
        <end position="48"/>
    </location>
</feature>
<dbReference type="RefSeq" id="WP_100472491.1">
    <property type="nucleotide sequence ID" value="NZ_CP029076.1"/>
</dbReference>
<keyword evidence="1" id="KW-0472">Membrane</keyword>
<accession>A0ABD7HHF9</accession>
<dbReference type="Proteomes" id="UP000284557">
    <property type="component" value="Unassembled WGS sequence"/>
</dbReference>
<dbReference type="EMBL" id="QXBN01000031">
    <property type="protein sequence ID" value="RIT29533.1"/>
    <property type="molecule type" value="Genomic_DNA"/>
</dbReference>
<comment type="caution">
    <text evidence="2">The sequence shown here is derived from an EMBL/GenBank/DDBJ whole genome shotgun (WGS) entry which is preliminary data.</text>
</comment>
<feature type="transmembrane region" description="Helical" evidence="1">
    <location>
        <begin position="60"/>
        <end position="87"/>
    </location>
</feature>
<feature type="transmembrane region" description="Helical" evidence="1">
    <location>
        <begin position="141"/>
        <end position="163"/>
    </location>
</feature>
<sequence>MSAPLIQFSIYERAQHFWVRHIWMDFVIALAVVGGWVAMAALVCSVPYGLTAVPNDARRLLYQILATASATMGGFTLTSISILVNLLRTPMKTIDQLLPAADKRRVGSVFLSVLPWLLGLFVVAIIAVLTDANVAQGYWLLQSTVIGMAMAAACAIGRVVWVLRRLLVVTTD</sequence>
<gene>
    <name evidence="2" type="ORF">D2E76_25140</name>
</gene>
<keyword evidence="1" id="KW-0812">Transmembrane</keyword>
<organism evidence="2 3">
    <name type="scientific">Mycobacteroides abscessus</name>
    <dbReference type="NCBI Taxonomy" id="36809"/>
    <lineage>
        <taxon>Bacteria</taxon>
        <taxon>Bacillati</taxon>
        <taxon>Actinomycetota</taxon>
        <taxon>Actinomycetes</taxon>
        <taxon>Mycobacteriales</taxon>
        <taxon>Mycobacteriaceae</taxon>
        <taxon>Mycobacteroides</taxon>
    </lineage>
</organism>
<reference evidence="2 3" key="1">
    <citation type="submission" date="2018-08" db="EMBL/GenBank/DDBJ databases">
        <title>Linezolid Resistance in Mycobacterium abscessus: MIC Distribution and Comprehensive Investigation of Resistance Mechanisms.</title>
        <authorList>
            <person name="Ye M."/>
            <person name="Xu L."/>
            <person name="Zou Y."/>
            <person name="Li B."/>
            <person name="Guo Q."/>
            <person name="Zhang Y."/>
            <person name="Zhan M."/>
            <person name="Xu B."/>
            <person name="Yu F."/>
            <person name="Zhang Z."/>
            <person name="Chu H."/>
        </authorList>
    </citation>
    <scope>NUCLEOTIDE SEQUENCE [LARGE SCALE GENOMIC DNA]</scope>
    <source>
        <strain evidence="2 3">G143</strain>
    </source>
</reference>
<keyword evidence="1" id="KW-1133">Transmembrane helix</keyword>
<evidence type="ECO:0000313" key="3">
    <source>
        <dbReference type="Proteomes" id="UP000284557"/>
    </source>
</evidence>
<evidence type="ECO:0000313" key="2">
    <source>
        <dbReference type="EMBL" id="RIT29533.1"/>
    </source>
</evidence>
<protein>
    <recommendedName>
        <fullName evidence="4">Transmembrane protein</fullName>
    </recommendedName>
</protein>
<dbReference type="AlphaFoldDB" id="A0ABD7HHF9"/>
<proteinExistence type="predicted"/>